<evidence type="ECO:0000313" key="2">
    <source>
        <dbReference type="Proteomes" id="UP000325440"/>
    </source>
</evidence>
<reference evidence="1 2" key="1">
    <citation type="submission" date="2019-08" db="EMBL/GenBank/DDBJ databases">
        <authorList>
            <person name="Alioto T."/>
            <person name="Alioto T."/>
            <person name="Gomez Garrido J."/>
        </authorList>
    </citation>
    <scope>NUCLEOTIDE SEQUENCE [LARGE SCALE GENOMIC DNA]</scope>
</reference>
<protein>
    <submittedName>
        <fullName evidence="1">Uncharacterized protein</fullName>
    </submittedName>
</protein>
<dbReference type="AlphaFoldDB" id="A0A5E4MJ99"/>
<accession>A0A5E4MJ99</accession>
<name>A0A5E4MJ99_9HEMI</name>
<proteinExistence type="predicted"/>
<gene>
    <name evidence="1" type="ORF">CINCED_3A016286</name>
</gene>
<dbReference type="Proteomes" id="UP000325440">
    <property type="component" value="Unassembled WGS sequence"/>
</dbReference>
<sequence length="127" mass="14280">MGFQFLARYSSGASNATTDLCTSEDWYSECSLYLKSGLHTSHRKLEANSVLIGNDSEDTFFKTAMERDILQTGNMLKAAGVVDIEILKDRWKKANENSADNEFMNGKVEVIKLKEMMALDETEKPTI</sequence>
<keyword evidence="2" id="KW-1185">Reference proteome</keyword>
<organism evidence="1 2">
    <name type="scientific">Cinara cedri</name>
    <dbReference type="NCBI Taxonomy" id="506608"/>
    <lineage>
        <taxon>Eukaryota</taxon>
        <taxon>Metazoa</taxon>
        <taxon>Ecdysozoa</taxon>
        <taxon>Arthropoda</taxon>
        <taxon>Hexapoda</taxon>
        <taxon>Insecta</taxon>
        <taxon>Pterygota</taxon>
        <taxon>Neoptera</taxon>
        <taxon>Paraneoptera</taxon>
        <taxon>Hemiptera</taxon>
        <taxon>Sternorrhyncha</taxon>
        <taxon>Aphidomorpha</taxon>
        <taxon>Aphidoidea</taxon>
        <taxon>Aphididae</taxon>
        <taxon>Lachninae</taxon>
        <taxon>Cinara</taxon>
    </lineage>
</organism>
<evidence type="ECO:0000313" key="1">
    <source>
        <dbReference type="EMBL" id="VVC29441.1"/>
    </source>
</evidence>
<dbReference type="EMBL" id="CABPRJ010000493">
    <property type="protein sequence ID" value="VVC29441.1"/>
    <property type="molecule type" value="Genomic_DNA"/>
</dbReference>